<evidence type="ECO:0000313" key="1">
    <source>
        <dbReference type="EMBL" id="TKD10008.1"/>
    </source>
</evidence>
<dbReference type="Gene3D" id="3.40.50.150">
    <property type="entry name" value="Vaccinia Virus protein VP39"/>
    <property type="match status" value="1"/>
</dbReference>
<dbReference type="AlphaFoldDB" id="A0A4U1JHP5"/>
<gene>
    <name evidence="1" type="ORF">E8A74_10415</name>
</gene>
<reference evidence="1 2" key="1">
    <citation type="submission" date="2019-04" db="EMBL/GenBank/DDBJ databases">
        <authorList>
            <person name="Li Y."/>
            <person name="Wang J."/>
        </authorList>
    </citation>
    <scope>NUCLEOTIDE SEQUENCE [LARGE SCALE GENOMIC DNA]</scope>
    <source>
        <strain evidence="1 2">DSM 14668</strain>
    </source>
</reference>
<protein>
    <recommendedName>
        <fullName evidence="3">Class I SAM-dependent methyltransferase</fullName>
    </recommendedName>
</protein>
<dbReference type="InterPro" id="IPR029063">
    <property type="entry name" value="SAM-dependent_MTases_sf"/>
</dbReference>
<evidence type="ECO:0008006" key="3">
    <source>
        <dbReference type="Google" id="ProtNLM"/>
    </source>
</evidence>
<dbReference type="SUPFAM" id="SSF53335">
    <property type="entry name" value="S-adenosyl-L-methionine-dependent methyltransferases"/>
    <property type="match status" value="1"/>
</dbReference>
<comment type="caution">
    <text evidence="1">The sequence shown here is derived from an EMBL/GenBank/DDBJ whole genome shotgun (WGS) entry which is preliminary data.</text>
</comment>
<sequence>MLPPWEHPDWYDLHDTTFTAGPEREPEHHRELVLSLPPLDADDHLVDVGAGTGKLTRLIAAAYPELGRITLVEPNIQKIIRAERSLAEALTRSSTRIKSIAQGLGEGGLAITPLATVVTVGSVLMPIMELRGGTLRDGLAWLDRALEELAAMLAPNGTLFLVETLGAPWAHGGLDGPVRRLQLPELEERLDVAGLSSIECTYRFRDRVVLRAQPGIDEGDGNATRVMMNAGLSARG</sequence>
<keyword evidence="2" id="KW-1185">Reference proteome</keyword>
<dbReference type="EMBL" id="SSMQ01000008">
    <property type="protein sequence ID" value="TKD10008.1"/>
    <property type="molecule type" value="Genomic_DNA"/>
</dbReference>
<evidence type="ECO:0000313" key="2">
    <source>
        <dbReference type="Proteomes" id="UP000309215"/>
    </source>
</evidence>
<proteinExistence type="predicted"/>
<name>A0A4U1JHP5_9BACT</name>
<dbReference type="Proteomes" id="UP000309215">
    <property type="component" value="Unassembled WGS sequence"/>
</dbReference>
<dbReference type="RefSeq" id="WP_136928807.1">
    <property type="nucleotide sequence ID" value="NZ_SSMQ01000008.1"/>
</dbReference>
<accession>A0A4U1JHP5</accession>
<dbReference type="OrthoDB" id="9797252at2"/>
<organism evidence="1 2">
    <name type="scientific">Polyangium fumosum</name>
    <dbReference type="NCBI Taxonomy" id="889272"/>
    <lineage>
        <taxon>Bacteria</taxon>
        <taxon>Pseudomonadati</taxon>
        <taxon>Myxococcota</taxon>
        <taxon>Polyangia</taxon>
        <taxon>Polyangiales</taxon>
        <taxon>Polyangiaceae</taxon>
        <taxon>Polyangium</taxon>
    </lineage>
</organism>